<protein>
    <submittedName>
        <fullName evidence="1">Uncharacterized protein</fullName>
    </submittedName>
</protein>
<dbReference type="AlphaFoldDB" id="A0A7X6BQ46"/>
<dbReference type="RefSeq" id="WP_280644156.1">
    <property type="nucleotide sequence ID" value="NZ_JAATJM010000002.1"/>
</dbReference>
<organism evidence="1 2">
    <name type="scientific">Brevundimonas alba</name>
    <dbReference type="NCBI Taxonomy" id="74314"/>
    <lineage>
        <taxon>Bacteria</taxon>
        <taxon>Pseudomonadati</taxon>
        <taxon>Pseudomonadota</taxon>
        <taxon>Alphaproteobacteria</taxon>
        <taxon>Caulobacterales</taxon>
        <taxon>Caulobacteraceae</taxon>
        <taxon>Brevundimonas</taxon>
    </lineage>
</organism>
<dbReference type="EMBL" id="JAATJM010000002">
    <property type="protein sequence ID" value="NJC42604.1"/>
    <property type="molecule type" value="Genomic_DNA"/>
</dbReference>
<keyword evidence="2" id="KW-1185">Reference proteome</keyword>
<accession>A0A7X6BQ46</accession>
<reference evidence="1 2" key="1">
    <citation type="submission" date="2020-03" db="EMBL/GenBank/DDBJ databases">
        <title>Genomic Encyclopedia of Type Strains, Phase IV (KMG-IV): sequencing the most valuable type-strain genomes for metagenomic binning, comparative biology and taxonomic classification.</title>
        <authorList>
            <person name="Goeker M."/>
        </authorList>
    </citation>
    <scope>NUCLEOTIDE SEQUENCE [LARGE SCALE GENOMIC DNA]</scope>
    <source>
        <strain evidence="1 2">DSM 4736</strain>
    </source>
</reference>
<gene>
    <name evidence="1" type="ORF">GGQ87_002899</name>
</gene>
<comment type="caution">
    <text evidence="1">The sequence shown here is derived from an EMBL/GenBank/DDBJ whole genome shotgun (WGS) entry which is preliminary data.</text>
</comment>
<name>A0A7X6BQ46_9CAUL</name>
<sequence>MPPVDKALRDAFETVESEGIPAPIADHVERLIDGQESADERH</sequence>
<dbReference type="Proteomes" id="UP000587415">
    <property type="component" value="Unassembled WGS sequence"/>
</dbReference>
<evidence type="ECO:0000313" key="1">
    <source>
        <dbReference type="EMBL" id="NJC42604.1"/>
    </source>
</evidence>
<proteinExistence type="predicted"/>
<evidence type="ECO:0000313" key="2">
    <source>
        <dbReference type="Proteomes" id="UP000587415"/>
    </source>
</evidence>